<dbReference type="PANTHER" id="PTHR33164:SF106">
    <property type="entry name" value="TRANSCRIPTIONAL REGULATORY PROTEIN"/>
    <property type="match status" value="1"/>
</dbReference>
<dbReference type="PRINTS" id="PR00598">
    <property type="entry name" value="HTHMARR"/>
</dbReference>
<evidence type="ECO:0000313" key="4">
    <source>
        <dbReference type="Proteomes" id="UP000534306"/>
    </source>
</evidence>
<dbReference type="Proteomes" id="UP000534306">
    <property type="component" value="Unassembled WGS sequence"/>
</dbReference>
<dbReference type="PANTHER" id="PTHR33164">
    <property type="entry name" value="TRANSCRIPTIONAL REGULATOR, MARR FAMILY"/>
    <property type="match status" value="1"/>
</dbReference>
<sequence>MTSRKPGSVEVTRLIQLLVAEGQRIAHRFAQRHDAHPTDMEALIRILQSGADGAPMTAGELGRELGLTSGTVTALVDRLERAGHVRRERDPVDRRKVLIHYGDTGMQLARQFFVPLGDLHRQATAEFSPAEVEVVRRYLAATLDSYQAYRRRLEDDE</sequence>
<dbReference type="AlphaFoldDB" id="A0A7Y4L7H2"/>
<dbReference type="GO" id="GO:0003677">
    <property type="term" value="F:DNA binding"/>
    <property type="evidence" value="ECO:0007669"/>
    <property type="project" value="UniProtKB-KW"/>
</dbReference>
<keyword evidence="2" id="KW-0238">DNA-binding</keyword>
<dbReference type="RefSeq" id="WP_171678025.1">
    <property type="nucleotide sequence ID" value="NZ_BAAAGT010000008.1"/>
</dbReference>
<accession>A0A7Y4L7H2</accession>
<dbReference type="SUPFAM" id="SSF46785">
    <property type="entry name" value="Winged helix' DNA-binding domain"/>
    <property type="match status" value="1"/>
</dbReference>
<dbReference type="InterPro" id="IPR011991">
    <property type="entry name" value="ArsR-like_HTH"/>
</dbReference>
<keyword evidence="4" id="KW-1185">Reference proteome</keyword>
<name>A0A7Y4L7H2_9ACTN</name>
<dbReference type="CDD" id="cd00090">
    <property type="entry name" value="HTH_ARSR"/>
    <property type="match status" value="1"/>
</dbReference>
<organism evidence="3 4">
    <name type="scientific">Kribbella sandramycini</name>
    <dbReference type="NCBI Taxonomy" id="60450"/>
    <lineage>
        <taxon>Bacteria</taxon>
        <taxon>Bacillati</taxon>
        <taxon>Actinomycetota</taxon>
        <taxon>Actinomycetes</taxon>
        <taxon>Propionibacteriales</taxon>
        <taxon>Kribbellaceae</taxon>
        <taxon>Kribbella</taxon>
    </lineage>
</organism>
<dbReference type="SMART" id="SM00347">
    <property type="entry name" value="HTH_MARR"/>
    <property type="match status" value="1"/>
</dbReference>
<proteinExistence type="predicted"/>
<dbReference type="InterPro" id="IPR036388">
    <property type="entry name" value="WH-like_DNA-bd_sf"/>
</dbReference>
<evidence type="ECO:0000313" key="3">
    <source>
        <dbReference type="EMBL" id="NOL44787.1"/>
    </source>
</evidence>
<dbReference type="Gene3D" id="1.10.10.10">
    <property type="entry name" value="Winged helix-like DNA-binding domain superfamily/Winged helix DNA-binding domain"/>
    <property type="match status" value="1"/>
</dbReference>
<reference evidence="3 4" key="1">
    <citation type="submission" date="2020-05" db="EMBL/GenBank/DDBJ databases">
        <title>Genome sequence of Kribbella sandramycini ATCC 39419.</title>
        <authorList>
            <person name="Maclea K.S."/>
            <person name="Fair J.L."/>
        </authorList>
    </citation>
    <scope>NUCLEOTIDE SEQUENCE [LARGE SCALE GENOMIC DNA]</scope>
    <source>
        <strain evidence="3 4">ATCC 39419</strain>
    </source>
</reference>
<gene>
    <name evidence="2" type="ORF">HNR71_002706</name>
    <name evidence="3" type="ORF">HPO96_31505</name>
</gene>
<dbReference type="Pfam" id="PF12802">
    <property type="entry name" value="MarR_2"/>
    <property type="match status" value="1"/>
</dbReference>
<dbReference type="EMBL" id="JACHKF010000001">
    <property type="protein sequence ID" value="MBB6567069.1"/>
    <property type="molecule type" value="Genomic_DNA"/>
</dbReference>
<dbReference type="InterPro" id="IPR036390">
    <property type="entry name" value="WH_DNA-bd_sf"/>
</dbReference>
<evidence type="ECO:0000313" key="5">
    <source>
        <dbReference type="Proteomes" id="UP000553957"/>
    </source>
</evidence>
<dbReference type="GO" id="GO:0006950">
    <property type="term" value="P:response to stress"/>
    <property type="evidence" value="ECO:0007669"/>
    <property type="project" value="TreeGrafter"/>
</dbReference>
<dbReference type="InterPro" id="IPR039422">
    <property type="entry name" value="MarR/SlyA-like"/>
</dbReference>
<dbReference type="PROSITE" id="PS50995">
    <property type="entry name" value="HTH_MARR_2"/>
    <property type="match status" value="1"/>
</dbReference>
<evidence type="ECO:0000259" key="1">
    <source>
        <dbReference type="PROSITE" id="PS50995"/>
    </source>
</evidence>
<dbReference type="InterPro" id="IPR000835">
    <property type="entry name" value="HTH_MarR-typ"/>
</dbReference>
<evidence type="ECO:0000313" key="2">
    <source>
        <dbReference type="EMBL" id="MBB6567069.1"/>
    </source>
</evidence>
<comment type="caution">
    <text evidence="3">The sequence shown here is derived from an EMBL/GenBank/DDBJ whole genome shotgun (WGS) entry which is preliminary data.</text>
</comment>
<protein>
    <submittedName>
        <fullName evidence="2 3">MarR family transcriptional regulator</fullName>
    </submittedName>
</protein>
<dbReference type="EMBL" id="JABJRC010000009">
    <property type="protein sequence ID" value="NOL44787.1"/>
    <property type="molecule type" value="Genomic_DNA"/>
</dbReference>
<dbReference type="GO" id="GO:0003700">
    <property type="term" value="F:DNA-binding transcription factor activity"/>
    <property type="evidence" value="ECO:0007669"/>
    <property type="project" value="InterPro"/>
</dbReference>
<reference evidence="2 5" key="2">
    <citation type="submission" date="2020-08" db="EMBL/GenBank/DDBJ databases">
        <title>Sequencing the genomes of 1000 actinobacteria strains.</title>
        <authorList>
            <person name="Klenk H.-P."/>
        </authorList>
    </citation>
    <scope>NUCLEOTIDE SEQUENCE [LARGE SCALE GENOMIC DNA]</scope>
    <source>
        <strain evidence="2 5">DSM 15626</strain>
    </source>
</reference>
<dbReference type="Proteomes" id="UP000553957">
    <property type="component" value="Unassembled WGS sequence"/>
</dbReference>
<feature type="domain" description="HTH marR-type" evidence="1">
    <location>
        <begin position="8"/>
        <end position="144"/>
    </location>
</feature>